<dbReference type="PANTHER" id="PTHR43619">
    <property type="entry name" value="S-ADENOSYL-L-METHIONINE-DEPENDENT METHYLTRANSFERASE YKTD-RELATED"/>
    <property type="match status" value="1"/>
</dbReference>
<keyword evidence="2 4" id="KW-0489">Methyltransferase</keyword>
<dbReference type="GO" id="GO:0032259">
    <property type="term" value="P:methylation"/>
    <property type="evidence" value="ECO:0007669"/>
    <property type="project" value="UniProtKB-KW"/>
</dbReference>
<organism evidence="5 6">
    <name type="scientific">Pseudomonas machongensis</name>
    <dbReference type="NCBI Taxonomy" id="3110229"/>
    <lineage>
        <taxon>Bacteria</taxon>
        <taxon>Pseudomonadati</taxon>
        <taxon>Pseudomonadota</taxon>
        <taxon>Gammaproteobacteria</taxon>
        <taxon>Pseudomonadales</taxon>
        <taxon>Pseudomonadaceae</taxon>
        <taxon>Pseudomonas</taxon>
    </lineage>
</organism>
<dbReference type="PANTHER" id="PTHR43619:SF2">
    <property type="entry name" value="S-ADENOSYL-L-METHIONINE-DEPENDENT METHYLTRANSFERASES SUPERFAMILY PROTEIN"/>
    <property type="match status" value="1"/>
</dbReference>
<evidence type="ECO:0000313" key="6">
    <source>
        <dbReference type="Proteomes" id="UP001302573"/>
    </source>
</evidence>
<protein>
    <recommendedName>
        <fullName evidence="4">S-adenosyl-L-methionine-dependent methyltransferase</fullName>
        <ecNumber evidence="4">2.1.1.-</ecNumber>
    </recommendedName>
</protein>
<accession>A0ABU5VAW9</accession>
<dbReference type="NCBIfam" id="TIGR00027">
    <property type="entry name" value="mthyl_TIGR00027"/>
    <property type="match status" value="1"/>
</dbReference>
<evidence type="ECO:0000256" key="3">
    <source>
        <dbReference type="ARBA" id="ARBA00022679"/>
    </source>
</evidence>
<sequence>MTSQDIPNRPSSALRVAMARAVHQLLDDPVVFDDPYALEVLPSPVQSMLQKDPFQFNEPVMRSLRAAVVARSRYSEDLLLNSRNMDLRQYVILGAGLDTYALRNEDESLVVFEVDLHTTQEQKRKAIGGLSSGANSVRYVPCDLRKDALLPCLVENGLEAQQPVFVAWLGVTPYLTREQIVETLKSLAHLPEGSQIVFDYRVSPERLPPIERVIESHAANLFAQMGEPWLSSFDPEEMSALLSSIGFTLRENLDASAINHRYFARRKDGLQATGAGFRLLHAVRNC</sequence>
<dbReference type="EMBL" id="JAYFUI010000054">
    <property type="protein sequence ID" value="MEA5670511.1"/>
    <property type="molecule type" value="Genomic_DNA"/>
</dbReference>
<evidence type="ECO:0000256" key="4">
    <source>
        <dbReference type="RuleBase" id="RU362030"/>
    </source>
</evidence>
<keyword evidence="3 5" id="KW-0808">Transferase</keyword>
<keyword evidence="4" id="KW-0949">S-adenosyl-L-methionine</keyword>
<evidence type="ECO:0000313" key="5">
    <source>
        <dbReference type="EMBL" id="MEA5670511.1"/>
    </source>
</evidence>
<dbReference type="SUPFAM" id="SSF53335">
    <property type="entry name" value="S-adenosyl-L-methionine-dependent methyltransferases"/>
    <property type="match status" value="1"/>
</dbReference>
<dbReference type="Proteomes" id="UP001302573">
    <property type="component" value="Unassembled WGS sequence"/>
</dbReference>
<gene>
    <name evidence="5" type="ORF">VA602_04080</name>
</gene>
<keyword evidence="6" id="KW-1185">Reference proteome</keyword>
<evidence type="ECO:0000256" key="2">
    <source>
        <dbReference type="ARBA" id="ARBA00022603"/>
    </source>
</evidence>
<comment type="function">
    <text evidence="4">Exhibits S-adenosyl-L-methionine-dependent methyltransferase activity.</text>
</comment>
<proteinExistence type="inferred from homology"/>
<dbReference type="RefSeq" id="WP_323452553.1">
    <property type="nucleotide sequence ID" value="NZ_JAYFUI010000054.1"/>
</dbReference>
<dbReference type="InterPro" id="IPR029063">
    <property type="entry name" value="SAM-dependent_MTases_sf"/>
</dbReference>
<dbReference type="EC" id="2.1.1.-" evidence="4"/>
<evidence type="ECO:0000256" key="1">
    <source>
        <dbReference type="ARBA" id="ARBA00008138"/>
    </source>
</evidence>
<reference evidence="5 6" key="1">
    <citation type="submission" date="2023-12" db="EMBL/GenBank/DDBJ databases">
        <title>Pseudomonas machongensis sp. nov., isolated from wilted pepper plants (Capsicum annuum).</title>
        <authorList>
            <person name="Qiu M."/>
            <person name="Li Y."/>
            <person name="Liu Q."/>
            <person name="Zhang X."/>
            <person name="Huang Y."/>
            <person name="Guo R."/>
            <person name="Hu M."/>
            <person name="Zhou J."/>
            <person name="Zhou X."/>
        </authorList>
    </citation>
    <scope>NUCLEOTIDE SEQUENCE [LARGE SCALE GENOMIC DNA]</scope>
    <source>
        <strain evidence="5 6">MH2</strain>
    </source>
</reference>
<dbReference type="GO" id="GO:0008168">
    <property type="term" value="F:methyltransferase activity"/>
    <property type="evidence" value="ECO:0007669"/>
    <property type="project" value="UniProtKB-KW"/>
</dbReference>
<dbReference type="InterPro" id="IPR011610">
    <property type="entry name" value="SAM_mthyl_Trfase_ML2640-like"/>
</dbReference>
<dbReference type="InterPro" id="IPR007213">
    <property type="entry name" value="Ppm1/Ppm2/Tcmp"/>
</dbReference>
<dbReference type="Gene3D" id="3.40.50.150">
    <property type="entry name" value="Vaccinia Virus protein VP39"/>
    <property type="match status" value="1"/>
</dbReference>
<comment type="similarity">
    <text evidence="1 4">Belongs to the UPF0677 family.</text>
</comment>
<comment type="caution">
    <text evidence="5">The sequence shown here is derived from an EMBL/GenBank/DDBJ whole genome shotgun (WGS) entry which is preliminary data.</text>
</comment>
<name>A0ABU5VAW9_9PSED</name>
<dbReference type="Pfam" id="PF04072">
    <property type="entry name" value="LCM"/>
    <property type="match status" value="1"/>
</dbReference>